<dbReference type="Proteomes" id="UP000270261">
    <property type="component" value="Unassembled WGS sequence"/>
</dbReference>
<dbReference type="InterPro" id="IPR002563">
    <property type="entry name" value="Flavin_Rdtase-like_dom"/>
</dbReference>
<proteinExistence type="inferred from homology"/>
<keyword evidence="2" id="KW-0285">Flavoprotein</keyword>
<organism evidence="5 6">
    <name type="scientific">Lautropia dentalis</name>
    <dbReference type="NCBI Taxonomy" id="2490857"/>
    <lineage>
        <taxon>Bacteria</taxon>
        <taxon>Pseudomonadati</taxon>
        <taxon>Pseudomonadota</taxon>
        <taxon>Betaproteobacteria</taxon>
        <taxon>Burkholderiales</taxon>
        <taxon>Burkholderiaceae</taxon>
        <taxon>Lautropia</taxon>
    </lineage>
</organism>
<dbReference type="AlphaFoldDB" id="A0A426FS16"/>
<evidence type="ECO:0000256" key="1">
    <source>
        <dbReference type="ARBA" id="ARBA00001917"/>
    </source>
</evidence>
<comment type="cofactor">
    <cofactor evidence="1">
        <name>FMN</name>
        <dbReference type="ChEBI" id="CHEBI:58210"/>
    </cofactor>
</comment>
<gene>
    <name evidence="5" type="ORF">EHV23_04340</name>
</gene>
<dbReference type="Pfam" id="PF01613">
    <property type="entry name" value="Flavin_Reduct"/>
    <property type="match status" value="1"/>
</dbReference>
<evidence type="ECO:0000259" key="4">
    <source>
        <dbReference type="SMART" id="SM00903"/>
    </source>
</evidence>
<dbReference type="InterPro" id="IPR052174">
    <property type="entry name" value="Flavoredoxin"/>
</dbReference>
<dbReference type="OrthoDB" id="9792436at2"/>
<dbReference type="SUPFAM" id="SSF50475">
    <property type="entry name" value="FMN-binding split barrel"/>
    <property type="match status" value="1"/>
</dbReference>
<accession>A0A426FS16</accession>
<dbReference type="PANTHER" id="PTHR43567:SF1">
    <property type="entry name" value="FLAVOREDOXIN"/>
    <property type="match status" value="1"/>
</dbReference>
<dbReference type="SMART" id="SM00903">
    <property type="entry name" value="Flavin_Reduct"/>
    <property type="match status" value="1"/>
</dbReference>
<feature type="domain" description="Flavin reductase like" evidence="4">
    <location>
        <begin position="18"/>
        <end position="166"/>
    </location>
</feature>
<dbReference type="PANTHER" id="PTHR43567">
    <property type="entry name" value="FLAVOREDOXIN-RELATED-RELATED"/>
    <property type="match status" value="1"/>
</dbReference>
<evidence type="ECO:0000256" key="2">
    <source>
        <dbReference type="ARBA" id="ARBA00022630"/>
    </source>
</evidence>
<protein>
    <submittedName>
        <fullName evidence="5">Flavin reductase family protein</fullName>
    </submittedName>
</protein>
<name>A0A426FS16_9BURK</name>
<evidence type="ECO:0000313" key="5">
    <source>
        <dbReference type="EMBL" id="RRN45434.1"/>
    </source>
</evidence>
<comment type="caution">
    <text evidence="5">The sequence shown here is derived from an EMBL/GenBank/DDBJ whole genome shotgun (WGS) entry which is preliminary data.</text>
</comment>
<sequence length="194" mass="21323">MERGRPLIRQISLDKYYRLMNTGPTVLVSARAGGRSNVMAAAWAGIVDFAPTPKVSVVLDKATYTRELIEQSGYFGLQVPVVSQVDMVAALGSRSGRNDPDKVAHCGAALFYPEKFDVPLVRGCAGWMVCKLIPEPHNQQEHDLFIGAVLDAWADDIVFDGHWKFDSAGPQWRTLHHVAGGHFYAIGEEVTARS</sequence>
<dbReference type="EMBL" id="RRUE01000001">
    <property type="protein sequence ID" value="RRN45434.1"/>
    <property type="molecule type" value="Genomic_DNA"/>
</dbReference>
<evidence type="ECO:0000313" key="6">
    <source>
        <dbReference type="Proteomes" id="UP000270261"/>
    </source>
</evidence>
<comment type="similarity">
    <text evidence="3">Belongs to the flavoredoxin family.</text>
</comment>
<reference evidence="5 6" key="1">
    <citation type="submission" date="2018-11" db="EMBL/GenBank/DDBJ databases">
        <title>Genome sequencing of Lautropia sp. KCOM 2505 (= ChDC F240).</title>
        <authorList>
            <person name="Kook J.-K."/>
            <person name="Park S.-N."/>
            <person name="Lim Y.K."/>
        </authorList>
    </citation>
    <scope>NUCLEOTIDE SEQUENCE [LARGE SCALE GENOMIC DNA]</scope>
    <source>
        <strain evidence="5 6">KCOM 2505</strain>
    </source>
</reference>
<keyword evidence="6" id="KW-1185">Reference proteome</keyword>
<dbReference type="InterPro" id="IPR012349">
    <property type="entry name" value="Split_barrel_FMN-bd"/>
</dbReference>
<dbReference type="Gene3D" id="2.30.110.10">
    <property type="entry name" value="Electron Transport, Fmn-binding Protein, Chain A"/>
    <property type="match status" value="1"/>
</dbReference>
<dbReference type="GO" id="GO:0016646">
    <property type="term" value="F:oxidoreductase activity, acting on the CH-NH group of donors, NAD or NADP as acceptor"/>
    <property type="evidence" value="ECO:0007669"/>
    <property type="project" value="UniProtKB-ARBA"/>
</dbReference>
<dbReference type="GO" id="GO:0010181">
    <property type="term" value="F:FMN binding"/>
    <property type="evidence" value="ECO:0007669"/>
    <property type="project" value="InterPro"/>
</dbReference>
<evidence type="ECO:0000256" key="3">
    <source>
        <dbReference type="ARBA" id="ARBA00038054"/>
    </source>
</evidence>